<accession>A0A1H0LPX7</accession>
<dbReference type="InterPro" id="IPR004360">
    <property type="entry name" value="Glyas_Fos-R_dOase_dom"/>
</dbReference>
<dbReference type="InterPro" id="IPR052164">
    <property type="entry name" value="Anthracycline_SecMetBiosynth"/>
</dbReference>
<dbReference type="PROSITE" id="PS51819">
    <property type="entry name" value="VOC"/>
    <property type="match status" value="1"/>
</dbReference>
<dbReference type="Pfam" id="PF00903">
    <property type="entry name" value="Glyoxalase"/>
    <property type="match status" value="1"/>
</dbReference>
<proteinExistence type="predicted"/>
<evidence type="ECO:0000313" key="3">
    <source>
        <dbReference type="Proteomes" id="UP000199341"/>
    </source>
</evidence>
<dbReference type="Gene3D" id="3.10.180.10">
    <property type="entry name" value="2,3-Dihydroxybiphenyl 1,2-Dioxygenase, domain 1"/>
    <property type="match status" value="1"/>
</dbReference>
<keyword evidence="3" id="KW-1185">Reference proteome</keyword>
<dbReference type="PANTHER" id="PTHR33993">
    <property type="entry name" value="GLYOXALASE-RELATED"/>
    <property type="match status" value="1"/>
</dbReference>
<sequence length="122" mass="13124">MAVTGPDFVSLQVRDLERSAAFYERYLGLKRSDAGPPHAVVFDTAPIAFAVRDLVPGNDMDGVPQPGQGMALWLHAPDAQDIHDALAAEGTPIVSPPIDGPFGRTFTFADPDGYHVTLHNRT</sequence>
<dbReference type="InterPro" id="IPR037523">
    <property type="entry name" value="VOC_core"/>
</dbReference>
<dbReference type="AlphaFoldDB" id="A0A1H0LPX7"/>
<dbReference type="Proteomes" id="UP000199341">
    <property type="component" value="Unassembled WGS sequence"/>
</dbReference>
<name>A0A1H0LPX7_9ACTN</name>
<protein>
    <recommendedName>
        <fullName evidence="1">VOC domain-containing protein</fullName>
    </recommendedName>
</protein>
<dbReference type="InterPro" id="IPR029068">
    <property type="entry name" value="Glyas_Bleomycin-R_OHBP_Dase"/>
</dbReference>
<dbReference type="CDD" id="cd06587">
    <property type="entry name" value="VOC"/>
    <property type="match status" value="1"/>
</dbReference>
<dbReference type="STRING" id="310781.SAMN05216259_111292"/>
<reference evidence="2 3" key="1">
    <citation type="submission" date="2016-10" db="EMBL/GenBank/DDBJ databases">
        <authorList>
            <person name="de Groot N.N."/>
        </authorList>
    </citation>
    <scope>NUCLEOTIDE SEQUENCE [LARGE SCALE GENOMIC DNA]</scope>
    <source>
        <strain evidence="2 3">CGMCC 4.2022</strain>
    </source>
</reference>
<gene>
    <name evidence="2" type="ORF">SAMN05216259_111292</name>
</gene>
<dbReference type="PANTHER" id="PTHR33993:SF1">
    <property type="entry name" value="GLYOXALASE FAMILY PROTEIN"/>
    <property type="match status" value="1"/>
</dbReference>
<dbReference type="EMBL" id="FNIE01000011">
    <property type="protein sequence ID" value="SDO70227.1"/>
    <property type="molecule type" value="Genomic_DNA"/>
</dbReference>
<evidence type="ECO:0000259" key="1">
    <source>
        <dbReference type="PROSITE" id="PS51819"/>
    </source>
</evidence>
<dbReference type="SUPFAM" id="SSF54593">
    <property type="entry name" value="Glyoxalase/Bleomycin resistance protein/Dihydroxybiphenyl dioxygenase"/>
    <property type="match status" value="1"/>
</dbReference>
<dbReference type="RefSeq" id="WP_093786778.1">
    <property type="nucleotide sequence ID" value="NZ_FNIE01000011.1"/>
</dbReference>
<feature type="domain" description="VOC" evidence="1">
    <location>
        <begin position="5"/>
        <end position="121"/>
    </location>
</feature>
<evidence type="ECO:0000313" key="2">
    <source>
        <dbReference type="EMBL" id="SDO70227.1"/>
    </source>
</evidence>
<organism evidence="2 3">
    <name type="scientific">Actinacidiphila guanduensis</name>
    <dbReference type="NCBI Taxonomy" id="310781"/>
    <lineage>
        <taxon>Bacteria</taxon>
        <taxon>Bacillati</taxon>
        <taxon>Actinomycetota</taxon>
        <taxon>Actinomycetes</taxon>
        <taxon>Kitasatosporales</taxon>
        <taxon>Streptomycetaceae</taxon>
        <taxon>Actinacidiphila</taxon>
    </lineage>
</organism>
<dbReference type="OrthoDB" id="9792323at2"/>